<dbReference type="EMBL" id="JNBR01002133">
    <property type="protein sequence ID" value="OQR83619.1"/>
    <property type="molecule type" value="Genomic_DNA"/>
</dbReference>
<dbReference type="Gene3D" id="3.10.129.10">
    <property type="entry name" value="Hotdog Thioesterase"/>
    <property type="match status" value="2"/>
</dbReference>
<organism evidence="3 4">
    <name type="scientific">Achlya hypogyna</name>
    <name type="common">Oomycete</name>
    <name type="synonym">Protoachlya hypogyna</name>
    <dbReference type="NCBI Taxonomy" id="1202772"/>
    <lineage>
        <taxon>Eukaryota</taxon>
        <taxon>Sar</taxon>
        <taxon>Stramenopiles</taxon>
        <taxon>Oomycota</taxon>
        <taxon>Saprolegniomycetes</taxon>
        <taxon>Saprolegniales</taxon>
        <taxon>Achlyaceae</taxon>
        <taxon>Achlya</taxon>
    </lineage>
</organism>
<name>A0A1V9YD37_ACHHY</name>
<gene>
    <name evidence="3" type="ORF">ACHHYP_14509</name>
</gene>
<dbReference type="InterPro" id="IPR040170">
    <property type="entry name" value="Cytosol_ACT"/>
</dbReference>
<keyword evidence="4" id="KW-1185">Reference proteome</keyword>
<dbReference type="CDD" id="cd03442">
    <property type="entry name" value="BFIT_BACH"/>
    <property type="match status" value="2"/>
</dbReference>
<sequence>MLRARSLLLRRSFATSTAAPVPIESTRMSYADIIDDDGGPRGRWLNHGPILERMDVLGFAISAKLTKGPAATISLDQVRSHRPVFHGDLFRLEGQVLNASRSATSIQITGYRVDVLTGDIQHTHDAIITLVAIDGQGRPRPSLPPMTSSVDPAMMEDRAEKAQQRKELAARWNAVQEEVDALPRVTADMLQEFELSKYRQAFVPVRDTLVEVQNWFMPKHLNNNNTIFGGDLLQWMDKVAGFCAKKFCKNVNIATISVNRISFKSPVTTEDIVSMRAHVVSVRRHTLEVEVEVFVERMGSGEKKKSHSGYFTCVNLDAAQRPTFIKTGLTVNEDDQEGMRYLLKAQKRWEFDLEGQHLHQFPPLPLSNNEFPVPFSTRHSQHKTTIKI</sequence>
<keyword evidence="3" id="KW-0547">Nucleotide-binding</keyword>
<keyword evidence="3" id="KW-0067">ATP-binding</keyword>
<dbReference type="AlphaFoldDB" id="A0A1V9YD37"/>
<dbReference type="PROSITE" id="PS51770">
    <property type="entry name" value="HOTDOG_ACOT"/>
    <property type="match status" value="2"/>
</dbReference>
<dbReference type="SUPFAM" id="SSF54637">
    <property type="entry name" value="Thioesterase/thiol ester dehydrase-isomerase"/>
    <property type="match status" value="2"/>
</dbReference>
<evidence type="ECO:0000313" key="3">
    <source>
        <dbReference type="EMBL" id="OQR83619.1"/>
    </source>
</evidence>
<dbReference type="STRING" id="1202772.A0A1V9YD37"/>
<dbReference type="PANTHER" id="PTHR11049:SF24">
    <property type="entry name" value="CYTOSOLIC ACYL COENZYME A THIOESTER HYDROLASE"/>
    <property type="match status" value="1"/>
</dbReference>
<dbReference type="GO" id="GO:0005524">
    <property type="term" value="F:ATP binding"/>
    <property type="evidence" value="ECO:0007669"/>
    <property type="project" value="UniProtKB-KW"/>
</dbReference>
<feature type="domain" description="HotDog ACOT-type" evidence="2">
    <location>
        <begin position="19"/>
        <end position="136"/>
    </location>
</feature>
<dbReference type="InterPro" id="IPR033120">
    <property type="entry name" value="HOTDOG_ACOT"/>
</dbReference>
<evidence type="ECO:0000256" key="1">
    <source>
        <dbReference type="ARBA" id="ARBA00022801"/>
    </source>
</evidence>
<evidence type="ECO:0000313" key="4">
    <source>
        <dbReference type="Proteomes" id="UP000243579"/>
    </source>
</evidence>
<dbReference type="InterPro" id="IPR029069">
    <property type="entry name" value="HotDog_dom_sf"/>
</dbReference>
<keyword evidence="1" id="KW-0378">Hydrolase</keyword>
<dbReference type="InterPro" id="IPR006683">
    <property type="entry name" value="Thioestr_dom"/>
</dbReference>
<dbReference type="GO" id="GO:0005829">
    <property type="term" value="C:cytosol"/>
    <property type="evidence" value="ECO:0007669"/>
    <property type="project" value="TreeGrafter"/>
</dbReference>
<dbReference type="GO" id="GO:0052816">
    <property type="term" value="F:long-chain fatty acyl-CoA hydrolase activity"/>
    <property type="evidence" value="ECO:0007669"/>
    <property type="project" value="TreeGrafter"/>
</dbReference>
<reference evidence="3 4" key="1">
    <citation type="journal article" date="2014" name="Genome Biol. Evol.">
        <title>The secreted proteins of Achlya hypogyna and Thraustotheca clavata identify the ancestral oomycete secretome and reveal gene acquisitions by horizontal gene transfer.</title>
        <authorList>
            <person name="Misner I."/>
            <person name="Blouin N."/>
            <person name="Leonard G."/>
            <person name="Richards T.A."/>
            <person name="Lane C.E."/>
        </authorList>
    </citation>
    <scope>NUCLEOTIDE SEQUENCE [LARGE SCALE GENOMIC DNA]</scope>
    <source>
        <strain evidence="3 4">ATCC 48635</strain>
    </source>
</reference>
<comment type="caution">
    <text evidence="3">The sequence shown here is derived from an EMBL/GenBank/DDBJ whole genome shotgun (WGS) entry which is preliminary data.</text>
</comment>
<feature type="domain" description="HotDog ACOT-type" evidence="2">
    <location>
        <begin position="206"/>
        <end position="319"/>
    </location>
</feature>
<dbReference type="Proteomes" id="UP000243579">
    <property type="component" value="Unassembled WGS sequence"/>
</dbReference>
<dbReference type="PANTHER" id="PTHR11049">
    <property type="entry name" value="ACYL COENZYME A THIOESTER HYDROLASE"/>
    <property type="match status" value="1"/>
</dbReference>
<proteinExistence type="predicted"/>
<accession>A0A1V9YD37</accession>
<dbReference type="Pfam" id="PF03061">
    <property type="entry name" value="4HBT"/>
    <property type="match status" value="2"/>
</dbReference>
<protein>
    <submittedName>
        <fullName evidence="3">ATP-binding Cassette (ABC) superfamily</fullName>
    </submittedName>
</protein>
<dbReference type="GO" id="GO:0006637">
    <property type="term" value="P:acyl-CoA metabolic process"/>
    <property type="evidence" value="ECO:0007669"/>
    <property type="project" value="TreeGrafter"/>
</dbReference>
<dbReference type="OrthoDB" id="331699at2759"/>
<dbReference type="GO" id="GO:0009062">
    <property type="term" value="P:fatty acid catabolic process"/>
    <property type="evidence" value="ECO:0007669"/>
    <property type="project" value="TreeGrafter"/>
</dbReference>
<evidence type="ECO:0000259" key="2">
    <source>
        <dbReference type="PROSITE" id="PS51770"/>
    </source>
</evidence>